<gene>
    <name evidence="1" type="ORF">UV61_C0007G0008</name>
</gene>
<accession>A0A0G1CLW4</accession>
<protein>
    <submittedName>
        <fullName evidence="1">Uncharacterized protein</fullName>
    </submittedName>
</protein>
<comment type="caution">
    <text evidence="1">The sequence shown here is derived from an EMBL/GenBank/DDBJ whole genome shotgun (WGS) entry which is preliminary data.</text>
</comment>
<evidence type="ECO:0000313" key="1">
    <source>
        <dbReference type="EMBL" id="KKS86750.1"/>
    </source>
</evidence>
<sequence length="113" mass="12897">MNLEDEIDELRAKIRDYLTNSLNAGHITLDEAKKIAQFTAENLTYTLPTIEDVKKVMDKMEQEFPAHAPLIKAFYLSEELNEARKTADTEVLRLIAEGKLTEALDLLNKYGLK</sequence>
<reference evidence="1 2" key="1">
    <citation type="journal article" date="2015" name="Nature">
        <title>rRNA introns, odd ribosomes, and small enigmatic genomes across a large radiation of phyla.</title>
        <authorList>
            <person name="Brown C.T."/>
            <person name="Hug L.A."/>
            <person name="Thomas B.C."/>
            <person name="Sharon I."/>
            <person name="Castelle C.J."/>
            <person name="Singh A."/>
            <person name="Wilkins M.J."/>
            <person name="Williams K.H."/>
            <person name="Banfield J.F."/>
        </authorList>
    </citation>
    <scope>NUCLEOTIDE SEQUENCE [LARGE SCALE GENOMIC DNA]</scope>
</reference>
<organism evidence="1 2">
    <name type="scientific">Candidatus Gottesmanbacteria bacterium GW2011_GWB1_43_11</name>
    <dbReference type="NCBI Taxonomy" id="1618446"/>
    <lineage>
        <taxon>Bacteria</taxon>
        <taxon>Candidatus Gottesmaniibacteriota</taxon>
    </lineage>
</organism>
<proteinExistence type="predicted"/>
<dbReference type="STRING" id="1618446.UV61_C0007G0008"/>
<dbReference type="AlphaFoldDB" id="A0A0G1CLW4"/>
<evidence type="ECO:0000313" key="2">
    <source>
        <dbReference type="Proteomes" id="UP000034050"/>
    </source>
</evidence>
<dbReference type="Proteomes" id="UP000034050">
    <property type="component" value="Unassembled WGS sequence"/>
</dbReference>
<dbReference type="EMBL" id="LCFD01000007">
    <property type="protein sequence ID" value="KKS86750.1"/>
    <property type="molecule type" value="Genomic_DNA"/>
</dbReference>
<name>A0A0G1CLW4_9BACT</name>